<dbReference type="PANTHER" id="PTHR24559">
    <property type="entry name" value="TRANSPOSON TY3-I GAG-POL POLYPROTEIN"/>
    <property type="match status" value="1"/>
</dbReference>
<feature type="non-terminal residue" evidence="1">
    <location>
        <position position="130"/>
    </location>
</feature>
<dbReference type="AlphaFoldDB" id="A0A1E1W461"/>
<dbReference type="InterPro" id="IPR043502">
    <property type="entry name" value="DNA/RNA_pol_sf"/>
</dbReference>
<evidence type="ECO:0008006" key="2">
    <source>
        <dbReference type="Google" id="ProtNLM"/>
    </source>
</evidence>
<protein>
    <recommendedName>
        <fullName evidence="2">Reverse transcriptase domain-containing protein</fullName>
    </recommendedName>
</protein>
<dbReference type="EMBL" id="GDQN01009288">
    <property type="protein sequence ID" value="JAT81766.1"/>
    <property type="molecule type" value="Transcribed_RNA"/>
</dbReference>
<dbReference type="GO" id="GO:0071897">
    <property type="term" value="P:DNA biosynthetic process"/>
    <property type="evidence" value="ECO:0007669"/>
    <property type="project" value="UniProtKB-ARBA"/>
</dbReference>
<name>A0A1E1W461_PECGO</name>
<gene>
    <name evidence="1" type="ORF">g.19707</name>
</gene>
<evidence type="ECO:0000313" key="1">
    <source>
        <dbReference type="EMBL" id="JAT81766.1"/>
    </source>
</evidence>
<dbReference type="PANTHER" id="PTHR24559:SF444">
    <property type="entry name" value="REVERSE TRANSCRIPTASE DOMAIN-CONTAINING PROTEIN"/>
    <property type="match status" value="1"/>
</dbReference>
<reference evidence="1" key="1">
    <citation type="submission" date="2015-09" db="EMBL/GenBank/DDBJ databases">
        <title>De novo assembly of Pectinophora gossypiella (Pink Bollworm) gut transcriptome.</title>
        <authorList>
            <person name="Tassone E.E."/>
        </authorList>
    </citation>
    <scope>NUCLEOTIDE SEQUENCE</scope>
</reference>
<accession>A0A1E1W461</accession>
<dbReference type="InterPro" id="IPR053134">
    <property type="entry name" value="RNA-dir_DNA_polymerase"/>
</dbReference>
<dbReference type="Gene3D" id="3.10.10.10">
    <property type="entry name" value="HIV Type 1 Reverse Transcriptase, subunit A, domain 1"/>
    <property type="match status" value="1"/>
</dbReference>
<dbReference type="OrthoDB" id="425619at2759"/>
<sequence>MDALFNDAKETLKDYELTELESDLFPDIGISSINVEEHLTLDALLGRNKEVFEPNGLPAKAVEHAIDTGDHKPISVPPYRLSLPKRQILKEEIAKMLTEGIIEPSSSPWAAPVVMVPKKDGRVRVCIDYR</sequence>
<proteinExistence type="predicted"/>
<dbReference type="SUPFAM" id="SSF56672">
    <property type="entry name" value="DNA/RNA polymerases"/>
    <property type="match status" value="1"/>
</dbReference>
<organism evidence="1">
    <name type="scientific">Pectinophora gossypiella</name>
    <name type="common">Cotton pink bollworm</name>
    <name type="synonym">Depressaria gossypiella</name>
    <dbReference type="NCBI Taxonomy" id="13191"/>
    <lineage>
        <taxon>Eukaryota</taxon>
        <taxon>Metazoa</taxon>
        <taxon>Ecdysozoa</taxon>
        <taxon>Arthropoda</taxon>
        <taxon>Hexapoda</taxon>
        <taxon>Insecta</taxon>
        <taxon>Pterygota</taxon>
        <taxon>Neoptera</taxon>
        <taxon>Endopterygota</taxon>
        <taxon>Lepidoptera</taxon>
        <taxon>Glossata</taxon>
        <taxon>Ditrysia</taxon>
        <taxon>Gelechioidea</taxon>
        <taxon>Gelechiidae</taxon>
        <taxon>Apatetrinae</taxon>
        <taxon>Pectinophora</taxon>
    </lineage>
</organism>